<dbReference type="InterPro" id="IPR016181">
    <property type="entry name" value="Acyl_CoA_acyltransferase"/>
</dbReference>
<dbReference type="GO" id="GO:0016747">
    <property type="term" value="F:acyltransferase activity, transferring groups other than amino-acyl groups"/>
    <property type="evidence" value="ECO:0007669"/>
    <property type="project" value="InterPro"/>
</dbReference>
<evidence type="ECO:0000256" key="1">
    <source>
        <dbReference type="ARBA" id="ARBA00022679"/>
    </source>
</evidence>
<dbReference type="PROSITE" id="PS51186">
    <property type="entry name" value="GNAT"/>
    <property type="match status" value="1"/>
</dbReference>
<reference evidence="4 5" key="1">
    <citation type="submission" date="2017-02" db="EMBL/GenBank/DDBJ databases">
        <title>Ketogulonicigenium robustum SPU B003 Genome sequencing and assembly.</title>
        <authorList>
            <person name="Li Y."/>
            <person name="Liu L."/>
            <person name="Wang C."/>
            <person name="Zhang M."/>
            <person name="Zhang T."/>
            <person name="Zhang Y."/>
        </authorList>
    </citation>
    <scope>NUCLEOTIDE SEQUENCE [LARGE SCALE GENOMIC DNA]</scope>
    <source>
        <strain evidence="4 5">SPU_B003</strain>
    </source>
</reference>
<gene>
    <name evidence="4" type="primary">rimI</name>
    <name evidence="4" type="ORF">BVG79_00651</name>
</gene>
<feature type="domain" description="N-acetyltransferase" evidence="3">
    <location>
        <begin position="1"/>
        <end position="139"/>
    </location>
</feature>
<dbReference type="PANTHER" id="PTHR43420:SF44">
    <property type="entry name" value="ACETYLTRANSFERASE YPEA"/>
    <property type="match status" value="1"/>
</dbReference>
<keyword evidence="2 4" id="KW-0012">Acyltransferase</keyword>
<keyword evidence="1 4" id="KW-0808">Transferase</keyword>
<dbReference type="Proteomes" id="UP000242447">
    <property type="component" value="Chromosome"/>
</dbReference>
<dbReference type="RefSeq" id="WP_085785621.1">
    <property type="nucleotide sequence ID" value="NZ_CP019937.1"/>
</dbReference>
<dbReference type="Gene3D" id="3.40.630.30">
    <property type="match status" value="1"/>
</dbReference>
<protein>
    <submittedName>
        <fullName evidence="4">Ribosomal-protein-alanine N-acetyltransferase</fullName>
        <ecNumber evidence="4">2.3.1.128</ecNumber>
    </submittedName>
</protein>
<dbReference type="OrthoDB" id="9804026at2"/>
<evidence type="ECO:0000313" key="5">
    <source>
        <dbReference type="Proteomes" id="UP000242447"/>
    </source>
</evidence>
<organism evidence="4 5">
    <name type="scientific">Ketogulonicigenium robustum</name>
    <dbReference type="NCBI Taxonomy" id="92947"/>
    <lineage>
        <taxon>Bacteria</taxon>
        <taxon>Pseudomonadati</taxon>
        <taxon>Pseudomonadota</taxon>
        <taxon>Alphaproteobacteria</taxon>
        <taxon>Rhodobacterales</taxon>
        <taxon>Roseobacteraceae</taxon>
        <taxon>Ketogulonicigenium</taxon>
    </lineage>
</organism>
<dbReference type="InterPro" id="IPR000182">
    <property type="entry name" value="GNAT_dom"/>
</dbReference>
<evidence type="ECO:0000313" key="4">
    <source>
        <dbReference type="EMBL" id="ARO14003.1"/>
    </source>
</evidence>
<dbReference type="STRING" id="92947.BVG79_00651"/>
<sequence>MPPSPAELAATHAQAFTQQRPWSEAEFAALLQQTGVTLVGDARSFLLARIVADEAEILTIATAPAAQRQGLAARNLREFLASLALRGVAQVFLEVAVTNDAAQALYSRASFAQIGRRRGYYHLTDGTQVDAIVMGLDMESGKNSTDQ</sequence>
<dbReference type="KEGG" id="kro:BVG79_00651"/>
<dbReference type="Pfam" id="PF00583">
    <property type="entry name" value="Acetyltransf_1"/>
    <property type="match status" value="1"/>
</dbReference>
<keyword evidence="5" id="KW-1185">Reference proteome</keyword>
<dbReference type="SUPFAM" id="SSF55729">
    <property type="entry name" value="Acyl-CoA N-acyltransferases (Nat)"/>
    <property type="match status" value="1"/>
</dbReference>
<proteinExistence type="predicted"/>
<dbReference type="AlphaFoldDB" id="A0A1W6NXV9"/>
<dbReference type="InterPro" id="IPR050680">
    <property type="entry name" value="YpeA/RimI_acetyltransf"/>
</dbReference>
<dbReference type="PANTHER" id="PTHR43420">
    <property type="entry name" value="ACETYLTRANSFERASE"/>
    <property type="match status" value="1"/>
</dbReference>
<evidence type="ECO:0000256" key="2">
    <source>
        <dbReference type="ARBA" id="ARBA00023315"/>
    </source>
</evidence>
<evidence type="ECO:0000259" key="3">
    <source>
        <dbReference type="PROSITE" id="PS51186"/>
    </source>
</evidence>
<dbReference type="EC" id="2.3.1.128" evidence="4"/>
<name>A0A1W6NXV9_9RHOB</name>
<accession>A0A1W6NXV9</accession>
<dbReference type="EMBL" id="CP019937">
    <property type="protein sequence ID" value="ARO14003.1"/>
    <property type="molecule type" value="Genomic_DNA"/>
</dbReference>
<dbReference type="CDD" id="cd04301">
    <property type="entry name" value="NAT_SF"/>
    <property type="match status" value="1"/>
</dbReference>